<evidence type="ECO:0000256" key="7">
    <source>
        <dbReference type="ARBA" id="ARBA00023136"/>
    </source>
</evidence>
<dbReference type="RefSeq" id="WP_057804300.1">
    <property type="nucleotide sequence ID" value="NZ_JQBX01000028.1"/>
</dbReference>
<evidence type="ECO:0000256" key="8">
    <source>
        <dbReference type="ARBA" id="ARBA00023287"/>
    </source>
</evidence>
<keyword evidence="5" id="KW-0812">Transmembrane</keyword>
<evidence type="ECO:0000256" key="6">
    <source>
        <dbReference type="ARBA" id="ARBA00022989"/>
    </source>
</evidence>
<protein>
    <recommendedName>
        <fullName evidence="13">Prepilin-type N-terminal cleavage/methylation domain-containing protein</fullName>
    </recommendedName>
</protein>
<keyword evidence="7" id="KW-0472">Membrane</keyword>
<keyword evidence="3" id="KW-1003">Cell membrane</keyword>
<dbReference type="GO" id="GO:0030420">
    <property type="term" value="P:establishment of competence for transformation"/>
    <property type="evidence" value="ECO:0007669"/>
    <property type="project" value="UniProtKB-KW"/>
</dbReference>
<accession>A0A0R2KTR5</accession>
<sequence length="100" mass="11394">MKKMKRSFTLIEMTIVLFIISLLILIILPNVSGQKKNAKRIQGDAMTEVVQTKVDLYENEFDESPKSLDDLKEKGYLSDKQVQQASRDGIKINEGRVNAH</sequence>
<dbReference type="PATRIC" id="fig|331679.3.peg.1004"/>
<dbReference type="GO" id="GO:0009986">
    <property type="term" value="C:cell surface"/>
    <property type="evidence" value="ECO:0007669"/>
    <property type="project" value="UniProtKB-SubCell"/>
</dbReference>
<keyword evidence="6" id="KW-1133">Transmembrane helix</keyword>
<comment type="similarity">
    <text evidence="9">Belongs to the ComGC family.</text>
</comment>
<dbReference type="InterPro" id="IPR012902">
    <property type="entry name" value="N_methyl_site"/>
</dbReference>
<evidence type="ECO:0000313" key="12">
    <source>
        <dbReference type="Proteomes" id="UP000051859"/>
    </source>
</evidence>
<dbReference type="NCBIfam" id="TIGR02532">
    <property type="entry name" value="IV_pilin_GFxxxE"/>
    <property type="match status" value="1"/>
</dbReference>
<dbReference type="GO" id="GO:0005886">
    <property type="term" value="C:plasma membrane"/>
    <property type="evidence" value="ECO:0007669"/>
    <property type="project" value="UniProtKB-SubCell"/>
</dbReference>
<comment type="subcellular location">
    <subcellularLocation>
        <location evidence="1">Cell membrane</location>
        <topology evidence="1">Single-pass membrane protein</topology>
    </subcellularLocation>
    <subcellularLocation>
        <location evidence="2">Cell surface</location>
    </subcellularLocation>
</comment>
<dbReference type="Gene3D" id="3.30.700.10">
    <property type="entry name" value="Glycoprotein, Type 4 Pilin"/>
    <property type="match status" value="1"/>
</dbReference>
<proteinExistence type="inferred from homology"/>
<name>A0A0R2KTR5_9LACO</name>
<reference evidence="11 12" key="1">
    <citation type="journal article" date="2015" name="Genome Announc.">
        <title>Expanding the biotechnology potential of lactobacilli through comparative genomics of 213 strains and associated genera.</title>
        <authorList>
            <person name="Sun Z."/>
            <person name="Harris H.M."/>
            <person name="McCann A."/>
            <person name="Guo C."/>
            <person name="Argimon S."/>
            <person name="Zhang W."/>
            <person name="Yang X."/>
            <person name="Jeffery I.B."/>
            <person name="Cooney J.C."/>
            <person name="Kagawa T.F."/>
            <person name="Liu W."/>
            <person name="Song Y."/>
            <person name="Salvetti E."/>
            <person name="Wrobel A."/>
            <person name="Rasinkangas P."/>
            <person name="Parkhill J."/>
            <person name="Rea M.C."/>
            <person name="O'Sullivan O."/>
            <person name="Ritari J."/>
            <person name="Douillard F.P."/>
            <person name="Paul Ross R."/>
            <person name="Yang R."/>
            <person name="Briner A.E."/>
            <person name="Felis G.E."/>
            <person name="de Vos W.M."/>
            <person name="Barrangou R."/>
            <person name="Klaenhammer T.R."/>
            <person name="Caufield P.W."/>
            <person name="Cui Y."/>
            <person name="Zhang H."/>
            <person name="O'Toole P.W."/>
        </authorList>
    </citation>
    <scope>NUCLEOTIDE SEQUENCE [LARGE SCALE GENOMIC DNA]</scope>
    <source>
        <strain evidence="11 12">DSM 18001</strain>
    </source>
</reference>
<feature type="region of interest" description="Disordered" evidence="10">
    <location>
        <begin position="80"/>
        <end position="100"/>
    </location>
</feature>
<comment type="caution">
    <text evidence="11">The sequence shown here is derived from an EMBL/GenBank/DDBJ whole genome shotgun (WGS) entry which is preliminary data.</text>
</comment>
<dbReference type="Proteomes" id="UP000051859">
    <property type="component" value="Unassembled WGS sequence"/>
</dbReference>
<evidence type="ECO:0000256" key="1">
    <source>
        <dbReference type="ARBA" id="ARBA00004162"/>
    </source>
</evidence>
<keyword evidence="12" id="KW-1185">Reference proteome</keyword>
<evidence type="ECO:0000256" key="2">
    <source>
        <dbReference type="ARBA" id="ARBA00004241"/>
    </source>
</evidence>
<dbReference type="NCBIfam" id="NF040999">
    <property type="entry name" value="pilin_ComGC"/>
    <property type="match status" value="1"/>
</dbReference>
<dbReference type="InterPro" id="IPR045584">
    <property type="entry name" value="Pilin-like"/>
</dbReference>
<evidence type="ECO:0000256" key="10">
    <source>
        <dbReference type="SAM" id="MobiDB-lite"/>
    </source>
</evidence>
<dbReference type="PIRSF" id="PIRSF029928">
    <property type="entry name" value="Late_competence_ComGC"/>
    <property type="match status" value="1"/>
</dbReference>
<evidence type="ECO:0000256" key="3">
    <source>
        <dbReference type="ARBA" id="ARBA00022475"/>
    </source>
</evidence>
<dbReference type="EMBL" id="JQBX01000028">
    <property type="protein sequence ID" value="KRN92923.1"/>
    <property type="molecule type" value="Genomic_DNA"/>
</dbReference>
<keyword evidence="4" id="KW-0488">Methylation</keyword>
<dbReference type="SUPFAM" id="SSF54523">
    <property type="entry name" value="Pili subunits"/>
    <property type="match status" value="1"/>
</dbReference>
<evidence type="ECO:0008006" key="13">
    <source>
        <dbReference type="Google" id="ProtNLM"/>
    </source>
</evidence>
<organism evidence="11 12">
    <name type="scientific">Pediococcus stilesii</name>
    <dbReference type="NCBI Taxonomy" id="331679"/>
    <lineage>
        <taxon>Bacteria</taxon>
        <taxon>Bacillati</taxon>
        <taxon>Bacillota</taxon>
        <taxon>Bacilli</taxon>
        <taxon>Lactobacillales</taxon>
        <taxon>Lactobacillaceae</taxon>
        <taxon>Pediococcus</taxon>
    </lineage>
</organism>
<evidence type="ECO:0000256" key="9">
    <source>
        <dbReference type="ARBA" id="ARBA00043982"/>
    </source>
</evidence>
<keyword evidence="8" id="KW-0178">Competence</keyword>
<dbReference type="InterPro" id="IPR016940">
    <property type="entry name" value="ComGC"/>
</dbReference>
<evidence type="ECO:0000313" key="11">
    <source>
        <dbReference type="EMBL" id="KRN92923.1"/>
    </source>
</evidence>
<gene>
    <name evidence="11" type="ORF">IV81_GL000993</name>
</gene>
<dbReference type="AlphaFoldDB" id="A0A0R2KTR5"/>
<evidence type="ECO:0000256" key="5">
    <source>
        <dbReference type="ARBA" id="ARBA00022692"/>
    </source>
</evidence>
<evidence type="ECO:0000256" key="4">
    <source>
        <dbReference type="ARBA" id="ARBA00022481"/>
    </source>
</evidence>
<dbReference type="Pfam" id="PF07963">
    <property type="entry name" value="N_methyl"/>
    <property type="match status" value="1"/>
</dbReference>
<dbReference type="STRING" id="331679.IV81_GL000993"/>